<evidence type="ECO:0000256" key="2">
    <source>
        <dbReference type="ARBA" id="ARBA00023015"/>
    </source>
</evidence>
<dbReference type="Gene3D" id="3.40.190.10">
    <property type="entry name" value="Periplasmic binding protein-like II"/>
    <property type="match status" value="2"/>
</dbReference>
<dbReference type="InterPro" id="IPR050950">
    <property type="entry name" value="HTH-type_LysR_regulators"/>
</dbReference>
<dbReference type="InterPro" id="IPR036390">
    <property type="entry name" value="WH_DNA-bd_sf"/>
</dbReference>
<dbReference type="AlphaFoldDB" id="A0AA91I9U4"/>
<dbReference type="PANTHER" id="PTHR30419">
    <property type="entry name" value="HTH-TYPE TRANSCRIPTIONAL REGULATOR YBHD"/>
    <property type="match status" value="1"/>
</dbReference>
<dbReference type="Proteomes" id="UP000077852">
    <property type="component" value="Unassembled WGS sequence"/>
</dbReference>
<protein>
    <submittedName>
        <fullName evidence="6">LysR family transcriptional regulator</fullName>
    </submittedName>
</protein>
<keyword evidence="3" id="KW-0238">DNA-binding</keyword>
<dbReference type="GO" id="GO:0005829">
    <property type="term" value="C:cytosol"/>
    <property type="evidence" value="ECO:0007669"/>
    <property type="project" value="TreeGrafter"/>
</dbReference>
<evidence type="ECO:0000313" key="6">
    <source>
        <dbReference type="EMBL" id="OAK61399.1"/>
    </source>
</evidence>
<dbReference type="RefSeq" id="WP_081269218.1">
    <property type="nucleotide sequence ID" value="NZ_LVHG01000056.1"/>
</dbReference>
<comment type="similarity">
    <text evidence="1">Belongs to the LysR transcriptional regulatory family.</text>
</comment>
<dbReference type="PROSITE" id="PS50931">
    <property type="entry name" value="HTH_LYSR"/>
    <property type="match status" value="1"/>
</dbReference>
<evidence type="ECO:0000256" key="3">
    <source>
        <dbReference type="ARBA" id="ARBA00023125"/>
    </source>
</evidence>
<dbReference type="GO" id="GO:0003677">
    <property type="term" value="F:DNA binding"/>
    <property type="evidence" value="ECO:0007669"/>
    <property type="project" value="UniProtKB-KW"/>
</dbReference>
<dbReference type="InterPro" id="IPR000847">
    <property type="entry name" value="LysR_HTH_N"/>
</dbReference>
<accession>A0AA91I9U4</accession>
<dbReference type="GO" id="GO:0003700">
    <property type="term" value="F:DNA-binding transcription factor activity"/>
    <property type="evidence" value="ECO:0007669"/>
    <property type="project" value="InterPro"/>
</dbReference>
<dbReference type="Gene3D" id="1.10.10.10">
    <property type="entry name" value="Winged helix-like DNA-binding domain superfamily/Winged helix DNA-binding domain"/>
    <property type="match status" value="1"/>
</dbReference>
<keyword evidence="2" id="KW-0805">Transcription regulation</keyword>
<dbReference type="SUPFAM" id="SSF53850">
    <property type="entry name" value="Periplasmic binding protein-like II"/>
    <property type="match status" value="1"/>
</dbReference>
<organism evidence="6 7">
    <name type="scientific">Variovorax paradoxus</name>
    <dbReference type="NCBI Taxonomy" id="34073"/>
    <lineage>
        <taxon>Bacteria</taxon>
        <taxon>Pseudomonadati</taxon>
        <taxon>Pseudomonadota</taxon>
        <taxon>Betaproteobacteria</taxon>
        <taxon>Burkholderiales</taxon>
        <taxon>Comamonadaceae</taxon>
        <taxon>Variovorax</taxon>
    </lineage>
</organism>
<keyword evidence="4" id="KW-0804">Transcription</keyword>
<evidence type="ECO:0000313" key="7">
    <source>
        <dbReference type="Proteomes" id="UP000077852"/>
    </source>
</evidence>
<dbReference type="Pfam" id="PF00126">
    <property type="entry name" value="HTH_1"/>
    <property type="match status" value="1"/>
</dbReference>
<name>A0AA91I9U4_VARPD</name>
<evidence type="ECO:0000256" key="1">
    <source>
        <dbReference type="ARBA" id="ARBA00009437"/>
    </source>
</evidence>
<evidence type="ECO:0000256" key="4">
    <source>
        <dbReference type="ARBA" id="ARBA00023163"/>
    </source>
</evidence>
<dbReference type="EMBL" id="LVHG01000056">
    <property type="protein sequence ID" value="OAK61399.1"/>
    <property type="molecule type" value="Genomic_DNA"/>
</dbReference>
<feature type="domain" description="HTH lysR-type" evidence="5">
    <location>
        <begin position="1"/>
        <end position="60"/>
    </location>
</feature>
<dbReference type="PANTHER" id="PTHR30419:SF8">
    <property type="entry name" value="NITROGEN ASSIMILATION TRANSCRIPTIONAL ACTIVATOR-RELATED"/>
    <property type="match status" value="1"/>
</dbReference>
<reference evidence="6 7" key="1">
    <citation type="submission" date="2016-03" db="EMBL/GenBank/DDBJ databases">
        <title>Genome sequence of Variovorax paradoxus KB5.</title>
        <authorList>
            <person name="Jeong H."/>
            <person name="Hong C.E."/>
            <person name="Jo S.H."/>
            <person name="Park J.M."/>
        </authorList>
    </citation>
    <scope>NUCLEOTIDE SEQUENCE [LARGE SCALE GENOMIC DNA]</scope>
    <source>
        <strain evidence="6 7">KB5</strain>
    </source>
</reference>
<dbReference type="PRINTS" id="PR00039">
    <property type="entry name" value="HTHLYSR"/>
</dbReference>
<dbReference type="SUPFAM" id="SSF46785">
    <property type="entry name" value="Winged helix' DNA-binding domain"/>
    <property type="match status" value="1"/>
</dbReference>
<evidence type="ECO:0000259" key="5">
    <source>
        <dbReference type="PROSITE" id="PS50931"/>
    </source>
</evidence>
<proteinExistence type="inferred from homology"/>
<comment type="caution">
    <text evidence="6">The sequence shown here is derived from an EMBL/GenBank/DDBJ whole genome shotgun (WGS) entry which is preliminary data.</text>
</comment>
<sequence length="314" mass="34776">MNVSPRHLRMFLALAESLNFSKAAEQLFMTQPSLSKAVRDLEESLGLPLFERTTRHVRLTAGGAQLVAVARSVVGEYEAGLKRLQSSAEREARHLSIAAFPSLASVLLPQVCAALEARHAASRITVNDCSNTTAVGQVLRYQVDFALASIAPSHPDLHYEEVVRDRFVLLAGRRWRRKLNPVVCLEEMISLPLITMTDNSTAMRYISAAYLQRGIEFRPKMQFDQLGTVAAFVTEGLGVAVLPYLAAMPLLRLQKFDIEDGPLRSIGIVTRRLGNPTTIAVDAMAEIRRTFDELVLQNPERLLAPTKSTRRANA</sequence>
<gene>
    <name evidence="6" type="ORF">A3K87_20935</name>
</gene>
<dbReference type="InterPro" id="IPR036388">
    <property type="entry name" value="WH-like_DNA-bd_sf"/>
</dbReference>
<dbReference type="Pfam" id="PF03466">
    <property type="entry name" value="LysR_substrate"/>
    <property type="match status" value="1"/>
</dbReference>
<dbReference type="FunFam" id="1.10.10.10:FF:000001">
    <property type="entry name" value="LysR family transcriptional regulator"/>
    <property type="match status" value="1"/>
</dbReference>
<dbReference type="InterPro" id="IPR005119">
    <property type="entry name" value="LysR_subst-bd"/>
</dbReference>